<dbReference type="PROSITE" id="PS50853">
    <property type="entry name" value="FN3"/>
    <property type="match status" value="9"/>
</dbReference>
<feature type="compositionally biased region" description="Low complexity" evidence="13">
    <location>
        <begin position="1639"/>
        <end position="1662"/>
    </location>
</feature>
<evidence type="ECO:0000256" key="9">
    <source>
        <dbReference type="ARBA" id="ARBA00023157"/>
    </source>
</evidence>
<evidence type="ECO:0000256" key="2">
    <source>
        <dbReference type="ARBA" id="ARBA00022525"/>
    </source>
</evidence>
<dbReference type="InterPro" id="IPR036465">
    <property type="entry name" value="vWFA_dom_sf"/>
</dbReference>
<accession>A0A8C7ZXV7</accession>
<protein>
    <submittedName>
        <fullName evidence="16">Collagen, type XII, alpha 1a</fullName>
    </submittedName>
</protein>
<feature type="compositionally biased region" description="Low complexity" evidence="13">
    <location>
        <begin position="1583"/>
        <end position="1592"/>
    </location>
</feature>
<dbReference type="Gene3D" id="2.60.40.10">
    <property type="entry name" value="Immunoglobulins"/>
    <property type="match status" value="9"/>
</dbReference>
<dbReference type="GO" id="GO:0007044">
    <property type="term" value="P:cell-substrate junction assembly"/>
    <property type="evidence" value="ECO:0007669"/>
    <property type="project" value="TreeGrafter"/>
</dbReference>
<dbReference type="GeneTree" id="ENSGT00940000154923"/>
<keyword evidence="5" id="KW-0677">Repeat</keyword>
<feature type="region of interest" description="Disordered" evidence="13">
    <location>
        <begin position="1488"/>
        <end position="1528"/>
    </location>
</feature>
<feature type="domain" description="Fibronectin type-III" evidence="15">
    <location>
        <begin position="790"/>
        <end position="878"/>
    </location>
</feature>
<evidence type="ECO:0000313" key="16">
    <source>
        <dbReference type="Ensembl" id="ENSOSIP00000049349.1"/>
    </source>
</evidence>
<feature type="domain" description="VWFA" evidence="14">
    <location>
        <begin position="997"/>
        <end position="1170"/>
    </location>
</feature>
<dbReference type="GO" id="GO:0005614">
    <property type="term" value="C:interstitial matrix"/>
    <property type="evidence" value="ECO:0007669"/>
    <property type="project" value="UniProtKB-ARBA"/>
</dbReference>
<dbReference type="SMART" id="SM00327">
    <property type="entry name" value="VWA"/>
    <property type="match status" value="2"/>
</dbReference>
<dbReference type="GO" id="GO:0005201">
    <property type="term" value="F:extracellular matrix structural constituent"/>
    <property type="evidence" value="ECO:0007669"/>
    <property type="project" value="TreeGrafter"/>
</dbReference>
<dbReference type="Pfam" id="PF00092">
    <property type="entry name" value="VWA"/>
    <property type="match status" value="2"/>
</dbReference>
<evidence type="ECO:0000259" key="14">
    <source>
        <dbReference type="PROSITE" id="PS50234"/>
    </source>
</evidence>
<dbReference type="SMART" id="SM00060">
    <property type="entry name" value="FN3"/>
    <property type="match status" value="9"/>
</dbReference>
<evidence type="ECO:0000256" key="7">
    <source>
        <dbReference type="ARBA" id="ARBA00022974"/>
    </source>
</evidence>
<feature type="compositionally biased region" description="Low complexity" evidence="13">
    <location>
        <begin position="1499"/>
        <end position="1512"/>
    </location>
</feature>
<dbReference type="InterPro" id="IPR008160">
    <property type="entry name" value="Collagen"/>
</dbReference>
<dbReference type="SMART" id="SM00210">
    <property type="entry name" value="TSPN"/>
    <property type="match status" value="1"/>
</dbReference>
<dbReference type="GO" id="GO:0009888">
    <property type="term" value="P:tissue development"/>
    <property type="evidence" value="ECO:0007669"/>
    <property type="project" value="UniProtKB-ARBA"/>
</dbReference>
<keyword evidence="4" id="KW-0732">Signal</keyword>
<evidence type="ECO:0000256" key="6">
    <source>
        <dbReference type="ARBA" id="ARBA00022889"/>
    </source>
</evidence>
<dbReference type="PANTHER" id="PTHR46708:SF7">
    <property type="entry name" value="FIBRONECTIN TYPE-III DOMAIN-CONTAINING PROTEIN"/>
    <property type="match status" value="1"/>
</dbReference>
<dbReference type="GO" id="GO:0007507">
    <property type="term" value="P:heart development"/>
    <property type="evidence" value="ECO:0007669"/>
    <property type="project" value="TreeGrafter"/>
</dbReference>
<dbReference type="FunFam" id="3.40.50.410:FF:000001">
    <property type="entry name" value="Collagen, type XII, alpha 1"/>
    <property type="match status" value="1"/>
</dbReference>
<comment type="similarity">
    <text evidence="12">Belongs to the fibril-associated collagens with interrupted helices (FACIT) family.</text>
</comment>
<name>A0A8C7ZXV7_9TELE</name>
<keyword evidence="2" id="KW-0964">Secreted</keyword>
<dbReference type="PROSITE" id="PS50234">
    <property type="entry name" value="VWFA"/>
    <property type="match status" value="2"/>
</dbReference>
<comment type="subcellular location">
    <subcellularLocation>
        <location evidence="1">Secreted</location>
        <location evidence="1">Extracellular space</location>
        <location evidence="1">Extracellular matrix</location>
    </subcellularLocation>
</comment>
<dbReference type="FunFam" id="2.60.40.10:FF:000121">
    <property type="entry name" value="Collagen type XII alpha 1 chain"/>
    <property type="match status" value="4"/>
</dbReference>
<evidence type="ECO:0000256" key="5">
    <source>
        <dbReference type="ARBA" id="ARBA00022737"/>
    </source>
</evidence>
<reference evidence="16" key="2">
    <citation type="submission" date="2025-09" db="UniProtKB">
        <authorList>
            <consortium name="Ensembl"/>
        </authorList>
    </citation>
    <scope>IDENTIFICATION</scope>
</reference>
<proteinExistence type="inferred from homology"/>
<dbReference type="InterPro" id="IPR036116">
    <property type="entry name" value="FN3_sf"/>
</dbReference>
<organism evidence="16 17">
    <name type="scientific">Oryzias sinensis</name>
    <name type="common">Chinese medaka</name>
    <dbReference type="NCBI Taxonomy" id="183150"/>
    <lineage>
        <taxon>Eukaryota</taxon>
        <taxon>Metazoa</taxon>
        <taxon>Chordata</taxon>
        <taxon>Craniata</taxon>
        <taxon>Vertebrata</taxon>
        <taxon>Euteleostomi</taxon>
        <taxon>Actinopterygii</taxon>
        <taxon>Neopterygii</taxon>
        <taxon>Teleostei</taxon>
        <taxon>Neoteleostei</taxon>
        <taxon>Acanthomorphata</taxon>
        <taxon>Ovalentaria</taxon>
        <taxon>Atherinomorphae</taxon>
        <taxon>Beloniformes</taxon>
        <taxon>Adrianichthyidae</taxon>
        <taxon>Oryziinae</taxon>
        <taxon>Oryzias</taxon>
    </lineage>
</organism>
<dbReference type="Pfam" id="PF00041">
    <property type="entry name" value="fn3"/>
    <property type="match status" value="9"/>
</dbReference>
<feature type="domain" description="Fibronectin type-III" evidence="15">
    <location>
        <begin position="879"/>
        <end position="969"/>
    </location>
</feature>
<evidence type="ECO:0000256" key="4">
    <source>
        <dbReference type="ARBA" id="ARBA00022729"/>
    </source>
</evidence>
<dbReference type="FunFam" id="2.60.120.200:FF:000008">
    <property type="entry name" value="Collagen type XII alpha 1 chain"/>
    <property type="match status" value="1"/>
</dbReference>
<dbReference type="Proteomes" id="UP000694383">
    <property type="component" value="Unplaced"/>
</dbReference>
<keyword evidence="6" id="KW-0130">Cell adhesion</keyword>
<dbReference type="Gene3D" id="3.40.50.410">
    <property type="entry name" value="von Willebrand factor, type A domain"/>
    <property type="match status" value="2"/>
</dbReference>
<evidence type="ECO:0000259" key="15">
    <source>
        <dbReference type="PROSITE" id="PS50853"/>
    </source>
</evidence>
<feature type="domain" description="Fibronectin type-III" evidence="15">
    <location>
        <begin position="337"/>
        <end position="427"/>
    </location>
</feature>
<keyword evidence="7" id="KW-0654">Proteoglycan</keyword>
<dbReference type="InterPro" id="IPR048287">
    <property type="entry name" value="TSPN-like_N"/>
</dbReference>
<feature type="compositionally biased region" description="Pro residues" evidence="13">
    <location>
        <begin position="1573"/>
        <end position="1582"/>
    </location>
</feature>
<evidence type="ECO:0000256" key="11">
    <source>
        <dbReference type="ARBA" id="ARBA00023278"/>
    </source>
</evidence>
<feature type="domain" description="Fibronectin type-III" evidence="15">
    <location>
        <begin position="159"/>
        <end position="247"/>
    </location>
</feature>
<dbReference type="GO" id="GO:0005178">
    <property type="term" value="F:integrin binding"/>
    <property type="evidence" value="ECO:0007669"/>
    <property type="project" value="TreeGrafter"/>
</dbReference>
<keyword evidence="3" id="KW-0272">Extracellular matrix</keyword>
<keyword evidence="17" id="KW-1185">Reference proteome</keyword>
<dbReference type="InterPro" id="IPR013320">
    <property type="entry name" value="ConA-like_dom_sf"/>
</dbReference>
<keyword evidence="11" id="KW-0379">Hydroxylation</keyword>
<feature type="region of interest" description="Disordered" evidence="13">
    <location>
        <begin position="1450"/>
        <end position="1475"/>
    </location>
</feature>
<dbReference type="InterPro" id="IPR013783">
    <property type="entry name" value="Ig-like_fold"/>
</dbReference>
<dbReference type="GO" id="GO:0005581">
    <property type="term" value="C:collagen trimer"/>
    <property type="evidence" value="ECO:0007669"/>
    <property type="project" value="UniProtKB-KW"/>
</dbReference>
<dbReference type="FunFam" id="2.60.40.10:FF:000018">
    <property type="entry name" value="collagen alpha-1(XII) chain isoform X1"/>
    <property type="match status" value="1"/>
</dbReference>
<keyword evidence="10" id="KW-0325">Glycoprotein</keyword>
<feature type="domain" description="Fibronectin type-III" evidence="15">
    <location>
        <begin position="248"/>
        <end position="336"/>
    </location>
</feature>
<dbReference type="PANTHER" id="PTHR46708">
    <property type="entry name" value="TENASCIN"/>
    <property type="match status" value="1"/>
</dbReference>
<dbReference type="InterPro" id="IPR002035">
    <property type="entry name" value="VWF_A"/>
</dbReference>
<evidence type="ECO:0000256" key="12">
    <source>
        <dbReference type="ARBA" id="ARBA00049648"/>
    </source>
</evidence>
<feature type="domain" description="Fibronectin type-III" evidence="15">
    <location>
        <begin position="428"/>
        <end position="517"/>
    </location>
</feature>
<evidence type="ECO:0000256" key="3">
    <source>
        <dbReference type="ARBA" id="ARBA00022530"/>
    </source>
</evidence>
<dbReference type="Pfam" id="PF01391">
    <property type="entry name" value="Collagen"/>
    <property type="match status" value="3"/>
</dbReference>
<evidence type="ECO:0000256" key="13">
    <source>
        <dbReference type="SAM" id="MobiDB-lite"/>
    </source>
</evidence>
<dbReference type="GO" id="GO:0007160">
    <property type="term" value="P:cell-matrix adhesion"/>
    <property type="evidence" value="ECO:0007669"/>
    <property type="project" value="TreeGrafter"/>
</dbReference>
<evidence type="ECO:0000256" key="10">
    <source>
        <dbReference type="ARBA" id="ARBA00023180"/>
    </source>
</evidence>
<dbReference type="FunFam" id="2.60.40.10:FF:000234">
    <property type="entry name" value="Collagen, type XII, alpha 1"/>
    <property type="match status" value="2"/>
</dbReference>
<feature type="domain" description="Fibronectin type-III" evidence="15">
    <location>
        <begin position="608"/>
        <end position="698"/>
    </location>
</feature>
<feature type="domain" description="Fibronectin type-III" evidence="15">
    <location>
        <begin position="518"/>
        <end position="607"/>
    </location>
</feature>
<sequence>MMMNLCHFSGLAQYSGDPKTEWHLNAHQTRESLLEAVAKLPYKGGNTMTGLALNYILQNNFQESVGMRPTARKIGVLITDGKSQDEIIASSQSLRDSGIELYAIGVKNADENELRAIASDPDEIHMYNVADFSFLLDIVDTLSDNLCNSVTGSDNTPGSPTNLVTSEVTHQSFRATWTGPEGPVEKYRVEYMTVSGAPQEVLVDGTVTTVVLRGLDPLTKYLVNVYSVIGEESSEPLKGTETTLPMPPAGELNVRDVTHSTMVLYWDAAPGAVRKYIITYTPEEGDTKELEVGGRITTKLLENLISQTEYSLTVTPVYDEGRGQAMLGSGITDVVPAPKNLRFSEITQTSFRATWEHGAPDVAMYRIAWRRKGETINEGEILSEEETSFVLENLDPDTPYDVSVTAIYPDESESEDLLGTERTLPNAPPTNLVVFNETTTTLNARWTPPPGRVQNYRITYVPTSGGQSQTTQVGAKKNTVLLPKLTPDTEYSIGVVAVYANGVSRELNGLGKTKPLGGVRNLRVTNPTTSTLDVNWEPAEGNVRQYRVFYVPAAGGEQEMIQVSGSTYKAVLKNLQSDTVYTVTVTPVYSTGEGQPMSENGKTLERSPARNIQVFNPTTNTLNVRWEAATGPVQQYRVVYAPLTGVKPTESILVPGTTTTALLQQLVPDTAYNVGVVALYSDGEGTTVSDQGKTLPRGGPRNMRVYDPTTSTLSVNWEHADGPVLQYRISYAPTTGDPIEEFTTVQGNRNNVVLQNLDPDTPYNIRVTAMYAEGAGGELEGDGRTVGMLGPRNLRVSDEWYTRFRVSWDPAPSAVTGYKLIYQPAGSYDSSEVFVGDVTTYQLQNLKPGTTYDLTVLAQYRTGISGPLNGQGTTLYLNVTGLTSYNVGYDSFCIQWVPHRAATSYRLKVNPFESFKGGAQEITVQGPESKYCFDNLTPDTLYNATVYAQTLNLEGPGVSIKEKTLVKPTEVPTEPPTPPPPSIVPDALDMCKGAKADLVFLIDGSWSIGDDSFAKVLQFVTSVTAAFDVVSPTGMQVSFVQYSDDAKTEFKLNTYHNKGIVLSALKSIRYRGGNTKTGIALKHVYEKVLTSDNGMRRNVPKVLVVVTDGRSQDEVKKSAEKLQHSGYSVFVVGVADVSMRELAVIGSKPTERHVFVVDDYDAFSKIQDNLITFICETATSTCPLIYINGYTTPGFRMLEAFNITDRTFAGMNGVSMEPGSFNSFIAYRLHKDAFLNQPTKEIHSDGLPPSYTIILLLRLLPDTPSEPFDIWQISDKNNNPEVGVTMNPSSKTLTFYNKDTRGEIQRAVFNEEQVKRVFHGSFHKLHITVSPEKVKLNVDCQEVAEKPIKEANNITLEGYEVLGKMVKSGGGKRQSATFQLQMFDIVCSLSWISRDKCCDLPATRIESKCPALPHSCTCTQDSVGPQGPPGPSVMTLCLCLLSGAMGPRGEPGLQGAMGPPGPQGPNGLSIPGEPVNESRIIPFFVDSSVLQGSPGNPGVPGISGKPGKSGEPGSPGPVGLKGEKGERGDFASQNMMRSIARQVCEQLVSSQMSRIDGMLNQIPSGYRNGNPGPAGPPGPPGNQGPRGEPGQPGKSGFPGSPGLPGNQGERGLPGERGERGPPGADIRGQRGPPGPAGPPGESRTGPPGSPGSAGSRGPPGRQGNPGVRGPPGPAGYCDSSQCVGIPYNGQGYTGMAPTFKVKDLQ</sequence>
<feature type="domain" description="Fibronectin type-III" evidence="15">
    <location>
        <begin position="699"/>
        <end position="789"/>
    </location>
</feature>
<dbReference type="InterPro" id="IPR003961">
    <property type="entry name" value="FN3_dom"/>
</dbReference>
<dbReference type="InterPro" id="IPR050991">
    <property type="entry name" value="ECM_Regulatory_Proteins"/>
</dbReference>
<keyword evidence="9" id="KW-1015">Disulfide bond</keyword>
<keyword evidence="8" id="KW-0176">Collagen</keyword>
<dbReference type="PRINTS" id="PR00453">
    <property type="entry name" value="VWFADOMAIN"/>
</dbReference>
<evidence type="ECO:0000313" key="17">
    <source>
        <dbReference type="Proteomes" id="UP000694383"/>
    </source>
</evidence>
<dbReference type="GO" id="GO:0043394">
    <property type="term" value="F:proteoglycan binding"/>
    <property type="evidence" value="ECO:0007669"/>
    <property type="project" value="TreeGrafter"/>
</dbReference>
<dbReference type="FunFam" id="2.60.40.10:FF:000489">
    <property type="entry name" value="collagen alpha-1(XII) chain isoform X1"/>
    <property type="match status" value="1"/>
</dbReference>
<dbReference type="CDD" id="cd00063">
    <property type="entry name" value="FN3"/>
    <property type="match status" value="9"/>
</dbReference>
<feature type="domain" description="VWFA" evidence="14">
    <location>
        <begin position="10"/>
        <end position="142"/>
    </location>
</feature>
<dbReference type="Gene3D" id="2.60.120.200">
    <property type="match status" value="1"/>
</dbReference>
<evidence type="ECO:0000256" key="1">
    <source>
        <dbReference type="ARBA" id="ARBA00004498"/>
    </source>
</evidence>
<evidence type="ECO:0000256" key="8">
    <source>
        <dbReference type="ARBA" id="ARBA00023119"/>
    </source>
</evidence>
<dbReference type="SUPFAM" id="SSF49899">
    <property type="entry name" value="Concanavalin A-like lectins/glucanases"/>
    <property type="match status" value="1"/>
</dbReference>
<dbReference type="SUPFAM" id="SSF49265">
    <property type="entry name" value="Fibronectin type III"/>
    <property type="match status" value="6"/>
</dbReference>
<dbReference type="Ensembl" id="ENSOSIT00000051848.1">
    <property type="protein sequence ID" value="ENSOSIP00000049349.1"/>
    <property type="gene ID" value="ENSOSIG00000023048.1"/>
</dbReference>
<reference evidence="16" key="1">
    <citation type="submission" date="2025-08" db="UniProtKB">
        <authorList>
            <consortium name="Ensembl"/>
        </authorList>
    </citation>
    <scope>IDENTIFICATION</scope>
</reference>
<dbReference type="SUPFAM" id="SSF53300">
    <property type="entry name" value="vWA-like"/>
    <property type="match status" value="2"/>
</dbReference>
<feature type="region of interest" description="Disordered" evidence="13">
    <location>
        <begin position="1559"/>
        <end position="1682"/>
    </location>
</feature>
<dbReference type="GO" id="GO:0007399">
    <property type="term" value="P:nervous system development"/>
    <property type="evidence" value="ECO:0007669"/>
    <property type="project" value="TreeGrafter"/>
</dbReference>